<feature type="region of interest" description="Disordered" evidence="6">
    <location>
        <begin position="370"/>
        <end position="390"/>
    </location>
</feature>
<dbReference type="SUPFAM" id="SSF51905">
    <property type="entry name" value="FAD/NAD(P)-binding domain"/>
    <property type="match status" value="1"/>
</dbReference>
<dbReference type="PANTHER" id="PTHR13789:SF316">
    <property type="entry name" value="FAD-BINDING DOMAIN-CONTAINING PROTEIN"/>
    <property type="match status" value="1"/>
</dbReference>
<keyword evidence="2" id="KW-0285">Flavoprotein</keyword>
<evidence type="ECO:0000256" key="3">
    <source>
        <dbReference type="ARBA" id="ARBA00022827"/>
    </source>
</evidence>
<dbReference type="Gene3D" id="3.50.50.60">
    <property type="entry name" value="FAD/NAD(P)-binding domain"/>
    <property type="match status" value="1"/>
</dbReference>
<keyword evidence="5" id="KW-0503">Monooxygenase</keyword>
<dbReference type="GO" id="GO:0071949">
    <property type="term" value="F:FAD binding"/>
    <property type="evidence" value="ECO:0007669"/>
    <property type="project" value="InterPro"/>
</dbReference>
<dbReference type="PANTHER" id="PTHR13789">
    <property type="entry name" value="MONOOXYGENASE"/>
    <property type="match status" value="1"/>
</dbReference>
<sequence length="416" mass="46594">MPSDEVAIIGAGLAGLSLALALHQQGIKAKIYESRPAPLNIGGAVMLSPNALKILDALDLYDHVRGRGYSFDLLEWVKVTGEVIERYEFGGVEKYGYRANRCYRYELIDVLLSKIRQLGITVEFGQKYVRVVEETDDQVIWESHDGARRTASFLVGADGIHSSVRRYLYPDLEPRFIGMAGITAVAPASKVTYSYGTIDKPLTVMSEDKGAFVIAPQRPDASEMFFGKQKRVEEKDRAGWEEFMSNKADLIKFLQEDAGAFGEVAVTATANIIPEKVNVWPFYVIPPLERWASAIHRVVILGDAAHAIPPSAGQGINQAFEDVYMFSLLLAASKTKGVDLADALNFWQTYRQGRINKILELNKQIDVRRLPKDKRPEDQTGAPDEQKEFDLQWLYEPDFRAEVEDWVRSTKGSKVA</sequence>
<evidence type="ECO:0000313" key="8">
    <source>
        <dbReference type="EMBL" id="OCT46986.1"/>
    </source>
</evidence>
<dbReference type="Proteomes" id="UP000094526">
    <property type="component" value="Unassembled WGS sequence"/>
</dbReference>
<dbReference type="PRINTS" id="PR00420">
    <property type="entry name" value="RNGMNOXGNASE"/>
</dbReference>
<organism evidence="8 9">
    <name type="scientific">Cladophialophora carrionii</name>
    <dbReference type="NCBI Taxonomy" id="86049"/>
    <lineage>
        <taxon>Eukaryota</taxon>
        <taxon>Fungi</taxon>
        <taxon>Dikarya</taxon>
        <taxon>Ascomycota</taxon>
        <taxon>Pezizomycotina</taxon>
        <taxon>Eurotiomycetes</taxon>
        <taxon>Chaetothyriomycetidae</taxon>
        <taxon>Chaetothyriales</taxon>
        <taxon>Herpotrichiellaceae</taxon>
        <taxon>Cladophialophora</taxon>
    </lineage>
</organism>
<dbReference type="InterPro" id="IPR036188">
    <property type="entry name" value="FAD/NAD-bd_sf"/>
</dbReference>
<gene>
    <name evidence="8" type="ORF">CLCR_02470</name>
</gene>
<evidence type="ECO:0000256" key="4">
    <source>
        <dbReference type="ARBA" id="ARBA00023002"/>
    </source>
</evidence>
<evidence type="ECO:0000259" key="7">
    <source>
        <dbReference type="Pfam" id="PF01494"/>
    </source>
</evidence>
<comment type="caution">
    <text evidence="8">The sequence shown here is derived from an EMBL/GenBank/DDBJ whole genome shotgun (WGS) entry which is preliminary data.</text>
</comment>
<dbReference type="OrthoDB" id="16820at2759"/>
<dbReference type="AlphaFoldDB" id="A0A1C1CEV2"/>
<keyword evidence="9" id="KW-1185">Reference proteome</keyword>
<reference evidence="9" key="1">
    <citation type="submission" date="2015-07" db="EMBL/GenBank/DDBJ databases">
        <authorList>
            <person name="Teixeira M.M."/>
            <person name="Souza R.C."/>
            <person name="Almeida L.G."/>
            <person name="Vicente V.A."/>
            <person name="de Hoog S."/>
            <person name="Bocca A.L."/>
            <person name="de Almeida S.R."/>
            <person name="Vasconcelos A.T."/>
            <person name="Felipe M.S."/>
        </authorList>
    </citation>
    <scope>NUCLEOTIDE SEQUENCE [LARGE SCALE GENOMIC DNA]</scope>
    <source>
        <strain evidence="9">KSF</strain>
    </source>
</reference>
<name>A0A1C1CEV2_9EURO</name>
<keyword evidence="4" id="KW-0560">Oxidoreductase</keyword>
<dbReference type="eggNOG" id="KOG2614">
    <property type="taxonomic scope" value="Eukaryota"/>
</dbReference>
<dbReference type="EMBL" id="LGRB01000014">
    <property type="protein sequence ID" value="OCT46986.1"/>
    <property type="molecule type" value="Genomic_DNA"/>
</dbReference>
<dbReference type="InterPro" id="IPR002938">
    <property type="entry name" value="FAD-bd"/>
</dbReference>
<dbReference type="GO" id="GO:0004497">
    <property type="term" value="F:monooxygenase activity"/>
    <property type="evidence" value="ECO:0007669"/>
    <property type="project" value="UniProtKB-KW"/>
</dbReference>
<evidence type="ECO:0000313" key="9">
    <source>
        <dbReference type="Proteomes" id="UP000094526"/>
    </source>
</evidence>
<dbReference type="InterPro" id="IPR050493">
    <property type="entry name" value="FAD-dep_Monooxygenase_BioMet"/>
</dbReference>
<feature type="domain" description="FAD-binding" evidence="7">
    <location>
        <begin position="5"/>
        <end position="333"/>
    </location>
</feature>
<evidence type="ECO:0000256" key="1">
    <source>
        <dbReference type="ARBA" id="ARBA00007992"/>
    </source>
</evidence>
<accession>A0A1C1CEV2</accession>
<protein>
    <submittedName>
        <fullName evidence="8">FAD dependent oxidoreductase</fullName>
    </submittedName>
</protein>
<evidence type="ECO:0000256" key="5">
    <source>
        <dbReference type="ARBA" id="ARBA00023033"/>
    </source>
</evidence>
<keyword evidence="3" id="KW-0274">FAD</keyword>
<evidence type="ECO:0000256" key="6">
    <source>
        <dbReference type="SAM" id="MobiDB-lite"/>
    </source>
</evidence>
<dbReference type="VEuPathDB" id="FungiDB:G647_02434"/>
<comment type="similarity">
    <text evidence="1">Belongs to the paxM FAD-dependent monooxygenase family.</text>
</comment>
<proteinExistence type="inferred from homology"/>
<dbReference type="VEuPathDB" id="FungiDB:CLCR_02470"/>
<dbReference type="FunFam" id="3.50.50.60:FF:000156">
    <property type="entry name" value="Salicylate hydroxylase, putative"/>
    <property type="match status" value="1"/>
</dbReference>
<evidence type="ECO:0000256" key="2">
    <source>
        <dbReference type="ARBA" id="ARBA00022630"/>
    </source>
</evidence>
<dbReference type="STRING" id="86049.A0A1C1CEV2"/>
<dbReference type="Pfam" id="PF01494">
    <property type="entry name" value="FAD_binding_3"/>
    <property type="match status" value="1"/>
</dbReference>